<evidence type="ECO:0000256" key="2">
    <source>
        <dbReference type="RuleBase" id="RU362039"/>
    </source>
</evidence>
<keyword evidence="2" id="KW-0479">Metal-binding</keyword>
<sequence length="167" mass="18022">MIVGVLSDTHLSGRSRGLPRTMMTAFREVDVILHAGDWVTLDVYEELSKLAPVYGVAGNGDPEAIVQRFGLKTTVECGGVRIGLVHGHTGPGKTTPERAIRAFADDKPDLIVFGHSHIPLLEKSGQTVLFNPGSPTAKRRQPAYSYGLVTINGTAFEAKHVFFADPL</sequence>
<evidence type="ECO:0000313" key="5">
    <source>
        <dbReference type="Proteomes" id="UP000282311"/>
    </source>
</evidence>
<keyword evidence="5" id="KW-1185">Reference proteome</keyword>
<name>A0A3B0CL68_9BACL</name>
<protein>
    <recommendedName>
        <fullName evidence="2">Phosphoesterase</fullName>
        <ecNumber evidence="2">3.1.4.-</ecNumber>
    </recommendedName>
</protein>
<evidence type="ECO:0000256" key="1">
    <source>
        <dbReference type="ARBA" id="ARBA00008950"/>
    </source>
</evidence>
<dbReference type="OrthoDB" id="9800565at2"/>
<comment type="cofactor">
    <cofactor evidence="2">
        <name>a divalent metal cation</name>
        <dbReference type="ChEBI" id="CHEBI:60240"/>
    </cofactor>
</comment>
<dbReference type="InterPro" id="IPR029052">
    <property type="entry name" value="Metallo-depent_PP-like"/>
</dbReference>
<dbReference type="RefSeq" id="WP_120745133.1">
    <property type="nucleotide sequence ID" value="NZ_RBAH01000001.1"/>
</dbReference>
<accession>A0A3B0CL68</accession>
<dbReference type="PANTHER" id="PTHR11124">
    <property type="entry name" value="VACUOLAR SORTING PROTEIN VPS29"/>
    <property type="match status" value="1"/>
</dbReference>
<dbReference type="AlphaFoldDB" id="A0A3B0CL68"/>
<dbReference type="GO" id="GO:0016787">
    <property type="term" value="F:hydrolase activity"/>
    <property type="evidence" value="ECO:0007669"/>
    <property type="project" value="UniProtKB-UniRule"/>
</dbReference>
<dbReference type="EC" id="3.1.4.-" evidence="2"/>
<dbReference type="NCBIfam" id="TIGR00040">
    <property type="entry name" value="yfcE"/>
    <property type="match status" value="1"/>
</dbReference>
<dbReference type="Pfam" id="PF12850">
    <property type="entry name" value="Metallophos_2"/>
    <property type="match status" value="1"/>
</dbReference>
<dbReference type="Gene3D" id="3.60.21.10">
    <property type="match status" value="1"/>
</dbReference>
<evidence type="ECO:0000313" key="4">
    <source>
        <dbReference type="EMBL" id="RKN86425.1"/>
    </source>
</evidence>
<evidence type="ECO:0000259" key="3">
    <source>
        <dbReference type="Pfam" id="PF12850"/>
    </source>
</evidence>
<comment type="similarity">
    <text evidence="1 2">Belongs to the metallophosphoesterase superfamily. YfcE family.</text>
</comment>
<proteinExistence type="inferred from homology"/>
<dbReference type="InterPro" id="IPR000979">
    <property type="entry name" value="Phosphodiesterase_MJ0936/Vps29"/>
</dbReference>
<gene>
    <name evidence="4" type="ORF">D7M11_00180</name>
</gene>
<comment type="caution">
    <text evidence="4">The sequence shown here is derived from an EMBL/GenBank/DDBJ whole genome shotgun (WGS) entry which is preliminary data.</text>
</comment>
<feature type="domain" description="Calcineurin-like phosphoesterase" evidence="3">
    <location>
        <begin position="1"/>
        <end position="152"/>
    </location>
</feature>
<organism evidence="4 5">
    <name type="scientific">Paenibacillus ginsengarvi</name>
    <dbReference type="NCBI Taxonomy" id="400777"/>
    <lineage>
        <taxon>Bacteria</taxon>
        <taxon>Bacillati</taxon>
        <taxon>Bacillota</taxon>
        <taxon>Bacilli</taxon>
        <taxon>Bacillales</taxon>
        <taxon>Paenibacillaceae</taxon>
        <taxon>Paenibacillus</taxon>
    </lineage>
</organism>
<reference evidence="4 5" key="1">
    <citation type="journal article" date="2007" name="Int. J. Syst. Evol. Microbiol.">
        <title>Paenibacillus ginsengarvi sp. nov., isolated from soil from ginseng cultivation.</title>
        <authorList>
            <person name="Yoon M.H."/>
            <person name="Ten L.N."/>
            <person name="Im W.T."/>
        </authorList>
    </citation>
    <scope>NUCLEOTIDE SEQUENCE [LARGE SCALE GENOMIC DNA]</scope>
    <source>
        <strain evidence="4 5">KCTC 13059</strain>
    </source>
</reference>
<dbReference type="InterPro" id="IPR024654">
    <property type="entry name" value="Calcineurin-like_PHP_lpxH"/>
</dbReference>
<dbReference type="Proteomes" id="UP000282311">
    <property type="component" value="Unassembled WGS sequence"/>
</dbReference>
<dbReference type="GO" id="GO:0046872">
    <property type="term" value="F:metal ion binding"/>
    <property type="evidence" value="ECO:0007669"/>
    <property type="project" value="UniProtKB-KW"/>
</dbReference>
<dbReference type="EMBL" id="RBAH01000001">
    <property type="protein sequence ID" value="RKN86425.1"/>
    <property type="molecule type" value="Genomic_DNA"/>
</dbReference>
<dbReference type="SUPFAM" id="SSF56300">
    <property type="entry name" value="Metallo-dependent phosphatases"/>
    <property type="match status" value="1"/>
</dbReference>